<comment type="similarity">
    <text evidence="1">Belongs to the enoyl-CoA hydratase/isomerase family.</text>
</comment>
<dbReference type="RefSeq" id="WP_024934508.1">
    <property type="nucleotide sequence ID" value="NZ_FOVH01000004.1"/>
</dbReference>
<dbReference type="STRING" id="1993.SAMN04489713_104439"/>
<evidence type="ECO:0000256" key="1">
    <source>
        <dbReference type="RuleBase" id="RU003707"/>
    </source>
</evidence>
<dbReference type="InterPro" id="IPR001753">
    <property type="entry name" value="Enoyl-CoA_hydra/iso"/>
</dbReference>
<dbReference type="SUPFAM" id="SSF52096">
    <property type="entry name" value="ClpP/crotonase"/>
    <property type="match status" value="1"/>
</dbReference>
<dbReference type="PROSITE" id="PS00166">
    <property type="entry name" value="ENOYL_COA_HYDRATASE"/>
    <property type="match status" value="1"/>
</dbReference>
<dbReference type="InterPro" id="IPR029045">
    <property type="entry name" value="ClpP/crotonase-like_dom_sf"/>
</dbReference>
<dbReference type="GO" id="GO:0003824">
    <property type="term" value="F:catalytic activity"/>
    <property type="evidence" value="ECO:0007669"/>
    <property type="project" value="InterPro"/>
</dbReference>
<dbReference type="EMBL" id="FOVH01000004">
    <property type="protein sequence ID" value="SFO19048.1"/>
    <property type="molecule type" value="Genomic_DNA"/>
</dbReference>
<sequence>MSGTATGSGTVLFELAGGVGTVTLNRPERRNAISWQLVEDLLAAVERARSERGLRVLVLTGAGADFCVGADLARAASDNAHDQDTRTLRGRSVADDLDRLGRASTIVETLVSFPVPTIAAINGACAGAGLALALAADFRLAAQGAAFNTAFVSAGVSGDLGSAWLLARAVGDARARALLLDPAKFTAAEASEWGLVTETTADLPARLGELAGKLAAQPPKAMRYAKENLADARLATLPDYLQREMPRMVDCARSDDARQAARAFLEKRKPVFTGE</sequence>
<organism evidence="2 3">
    <name type="scientific">Actinomadura madurae</name>
    <dbReference type="NCBI Taxonomy" id="1993"/>
    <lineage>
        <taxon>Bacteria</taxon>
        <taxon>Bacillati</taxon>
        <taxon>Actinomycetota</taxon>
        <taxon>Actinomycetes</taxon>
        <taxon>Streptosporangiales</taxon>
        <taxon>Thermomonosporaceae</taxon>
        <taxon>Actinomadura</taxon>
    </lineage>
</organism>
<dbReference type="Proteomes" id="UP000183413">
    <property type="component" value="Unassembled WGS sequence"/>
</dbReference>
<dbReference type="CDD" id="cd06558">
    <property type="entry name" value="crotonase-like"/>
    <property type="match status" value="1"/>
</dbReference>
<dbReference type="InterPro" id="IPR018376">
    <property type="entry name" value="Enoyl-CoA_hyd/isom_CS"/>
</dbReference>
<dbReference type="eggNOG" id="COG1024">
    <property type="taxonomic scope" value="Bacteria"/>
</dbReference>
<name>A0A1I5F5H1_9ACTN</name>
<reference evidence="2 3" key="1">
    <citation type="submission" date="2016-10" db="EMBL/GenBank/DDBJ databases">
        <authorList>
            <person name="de Groot N.N."/>
        </authorList>
    </citation>
    <scope>NUCLEOTIDE SEQUENCE [LARGE SCALE GENOMIC DNA]</scope>
    <source>
        <strain evidence="2 3">DSM 43067</strain>
    </source>
</reference>
<dbReference type="PANTHER" id="PTHR43459:SF1">
    <property type="entry name" value="EG:BACN32G11.4 PROTEIN"/>
    <property type="match status" value="1"/>
</dbReference>
<keyword evidence="3" id="KW-1185">Reference proteome</keyword>
<evidence type="ECO:0000313" key="3">
    <source>
        <dbReference type="Proteomes" id="UP000183413"/>
    </source>
</evidence>
<dbReference type="PANTHER" id="PTHR43459">
    <property type="entry name" value="ENOYL-COA HYDRATASE"/>
    <property type="match status" value="1"/>
</dbReference>
<protein>
    <submittedName>
        <fullName evidence="2">Enoyl-CoA hydratase</fullName>
    </submittedName>
</protein>
<proteinExistence type="inferred from homology"/>
<dbReference type="InParanoid" id="A0A1I5F5H1"/>
<evidence type="ECO:0000313" key="2">
    <source>
        <dbReference type="EMBL" id="SFO19048.1"/>
    </source>
</evidence>
<dbReference type="Pfam" id="PF00378">
    <property type="entry name" value="ECH_1"/>
    <property type="match status" value="1"/>
</dbReference>
<accession>A0A1I5F5H1</accession>
<dbReference type="AlphaFoldDB" id="A0A1I5F5H1"/>
<dbReference type="Gene3D" id="3.90.226.10">
    <property type="entry name" value="2-enoyl-CoA Hydratase, Chain A, domain 1"/>
    <property type="match status" value="1"/>
</dbReference>
<gene>
    <name evidence="2" type="ORF">SAMN04489713_104439</name>
</gene>